<comment type="caution">
    <text evidence="1">The sequence shown here is derived from an EMBL/GenBank/DDBJ whole genome shotgun (WGS) entry which is preliminary data.</text>
</comment>
<organism evidence="1 2">
    <name type="scientific">Fusarium torulosum</name>
    <dbReference type="NCBI Taxonomy" id="33205"/>
    <lineage>
        <taxon>Eukaryota</taxon>
        <taxon>Fungi</taxon>
        <taxon>Dikarya</taxon>
        <taxon>Ascomycota</taxon>
        <taxon>Pezizomycotina</taxon>
        <taxon>Sordariomycetes</taxon>
        <taxon>Hypocreomycetidae</taxon>
        <taxon>Hypocreales</taxon>
        <taxon>Nectriaceae</taxon>
        <taxon>Fusarium</taxon>
    </lineage>
</organism>
<sequence>MSDIILGRNEVDKASECTELWVSICTT</sequence>
<accession>A0AAE8MHZ2</accession>
<keyword evidence="2" id="KW-1185">Reference proteome</keyword>
<dbReference type="AlphaFoldDB" id="A0AAE8MHZ2"/>
<dbReference type="Proteomes" id="UP001187734">
    <property type="component" value="Unassembled WGS sequence"/>
</dbReference>
<name>A0AAE8MHZ2_9HYPO</name>
<reference evidence="1" key="1">
    <citation type="submission" date="2018-03" db="EMBL/GenBank/DDBJ databases">
        <authorList>
            <person name="Guldener U."/>
        </authorList>
    </citation>
    <scope>NUCLEOTIDE SEQUENCE</scope>
</reference>
<evidence type="ECO:0000313" key="2">
    <source>
        <dbReference type="Proteomes" id="UP001187734"/>
    </source>
</evidence>
<dbReference type="EMBL" id="ONZP01000407">
    <property type="protein sequence ID" value="SPJ83953.1"/>
    <property type="molecule type" value="Genomic_DNA"/>
</dbReference>
<protein>
    <submittedName>
        <fullName evidence="1">Uncharacterized protein</fullName>
    </submittedName>
</protein>
<proteinExistence type="predicted"/>
<evidence type="ECO:0000313" key="1">
    <source>
        <dbReference type="EMBL" id="SPJ83953.1"/>
    </source>
</evidence>
<gene>
    <name evidence="1" type="ORF">FTOL_10469</name>
</gene>